<evidence type="ECO:0000256" key="1">
    <source>
        <dbReference type="SAM" id="MobiDB-lite"/>
    </source>
</evidence>
<feature type="region of interest" description="Disordered" evidence="1">
    <location>
        <begin position="1"/>
        <end position="29"/>
    </location>
</feature>
<dbReference type="PANTHER" id="PTHR48475">
    <property type="entry name" value="RIBONUCLEASE H"/>
    <property type="match status" value="1"/>
</dbReference>
<gene>
    <name evidence="3" type="ORF">RJ639_042634</name>
</gene>
<reference evidence="3" key="1">
    <citation type="submission" date="2022-12" db="EMBL/GenBank/DDBJ databases">
        <title>Draft genome assemblies for two species of Escallonia (Escalloniales).</title>
        <authorList>
            <person name="Chanderbali A."/>
            <person name="Dervinis C."/>
            <person name="Anghel I."/>
            <person name="Soltis D."/>
            <person name="Soltis P."/>
            <person name="Zapata F."/>
        </authorList>
    </citation>
    <scope>NUCLEOTIDE SEQUENCE</scope>
    <source>
        <strain evidence="3">UCBG64.0493</strain>
        <tissue evidence="3">Leaf</tissue>
    </source>
</reference>
<dbReference type="PANTHER" id="PTHR48475:SF2">
    <property type="entry name" value="RIBONUCLEASE H"/>
    <property type="match status" value="1"/>
</dbReference>
<dbReference type="Proteomes" id="UP001188597">
    <property type="component" value="Unassembled WGS sequence"/>
</dbReference>
<dbReference type="AlphaFoldDB" id="A0AA88WPT6"/>
<dbReference type="Pfam" id="PF17919">
    <property type="entry name" value="RT_RNaseH_2"/>
    <property type="match status" value="1"/>
</dbReference>
<proteinExistence type="predicted"/>
<comment type="caution">
    <text evidence="3">The sequence shown here is derived from an EMBL/GenBank/DDBJ whole genome shotgun (WGS) entry which is preliminary data.</text>
</comment>
<keyword evidence="4" id="KW-1185">Reference proteome</keyword>
<evidence type="ECO:0000313" key="4">
    <source>
        <dbReference type="Proteomes" id="UP001188597"/>
    </source>
</evidence>
<sequence>MGPSTKKQKVNPAPTISFSDEDVGDTKTPHDDPLVVTLRVGNFDMKRILVDNWSSAEVLFYEAFQKMNIPSDRLRKIDMPLYSFSNHPVTYEEIIALPVTVGAPPAQAKLMLDFVVVCVPSAYNAILGQIALNQLRAVVSTYHMKIKFLTENGFGEVKGDQVVARQYYMASCRNKANATLMIKDLRDEAKLERSKPVEDLMDIELYPRNQEKIKAKDFVWTEECQKSFEELKRYLSFLSLLTKPVTGEDLFLYLSIIEVAVRKVLIREEEPKQRPIYYVIKVLQDVEMRYPRIDKVALAVFISARKVRPYFLSHTIIVLTDQPLGKVLQNPDPSRRLVNWSVKLGEFDIKYRPRATFKAQALSNFVVECTVPEDPRSWFFQKFWIRGSFMSTAHLR</sequence>
<dbReference type="EMBL" id="JAVXUP010000540">
    <property type="protein sequence ID" value="KAK3025595.1"/>
    <property type="molecule type" value="Genomic_DNA"/>
</dbReference>
<dbReference type="SUPFAM" id="SSF56672">
    <property type="entry name" value="DNA/RNA polymerases"/>
    <property type="match status" value="1"/>
</dbReference>
<name>A0AA88WPT6_9ASTE</name>
<dbReference type="Gene3D" id="3.10.20.370">
    <property type="match status" value="1"/>
</dbReference>
<feature type="domain" description="Reverse transcriptase/retrotransposon-derived protein RNase H-like" evidence="2">
    <location>
        <begin position="220"/>
        <end position="318"/>
    </location>
</feature>
<evidence type="ECO:0000259" key="2">
    <source>
        <dbReference type="Pfam" id="PF17919"/>
    </source>
</evidence>
<dbReference type="InterPro" id="IPR041577">
    <property type="entry name" value="RT_RNaseH_2"/>
</dbReference>
<protein>
    <recommendedName>
        <fullName evidence="2">Reverse transcriptase/retrotransposon-derived protein RNase H-like domain-containing protein</fullName>
    </recommendedName>
</protein>
<accession>A0AA88WPT6</accession>
<organism evidence="3 4">
    <name type="scientific">Escallonia herrerae</name>
    <dbReference type="NCBI Taxonomy" id="1293975"/>
    <lineage>
        <taxon>Eukaryota</taxon>
        <taxon>Viridiplantae</taxon>
        <taxon>Streptophyta</taxon>
        <taxon>Embryophyta</taxon>
        <taxon>Tracheophyta</taxon>
        <taxon>Spermatophyta</taxon>
        <taxon>Magnoliopsida</taxon>
        <taxon>eudicotyledons</taxon>
        <taxon>Gunneridae</taxon>
        <taxon>Pentapetalae</taxon>
        <taxon>asterids</taxon>
        <taxon>campanulids</taxon>
        <taxon>Escalloniales</taxon>
        <taxon>Escalloniaceae</taxon>
        <taxon>Escallonia</taxon>
    </lineage>
</organism>
<dbReference type="InterPro" id="IPR043502">
    <property type="entry name" value="DNA/RNA_pol_sf"/>
</dbReference>
<evidence type="ECO:0000313" key="3">
    <source>
        <dbReference type="EMBL" id="KAK3025595.1"/>
    </source>
</evidence>